<dbReference type="GO" id="GO:0006886">
    <property type="term" value="P:intracellular protein transport"/>
    <property type="evidence" value="ECO:0000318"/>
    <property type="project" value="GO_Central"/>
</dbReference>
<dbReference type="GO" id="GO:0016192">
    <property type="term" value="P:vesicle-mediated transport"/>
    <property type="evidence" value="ECO:0000318"/>
    <property type="project" value="GO_Central"/>
</dbReference>
<keyword evidence="3" id="KW-1185">Reference proteome</keyword>
<dbReference type="SUPFAM" id="SSF56815">
    <property type="entry name" value="Sec1/munc18-like (SM) proteins"/>
    <property type="match status" value="1"/>
</dbReference>
<dbReference type="InterPro" id="IPR001619">
    <property type="entry name" value="Sec1-like"/>
</dbReference>
<organism evidence="2 3">
    <name type="scientific">Trichomonas vaginalis (strain ATCC PRA-98 / G3)</name>
    <dbReference type="NCBI Taxonomy" id="412133"/>
    <lineage>
        <taxon>Eukaryota</taxon>
        <taxon>Metamonada</taxon>
        <taxon>Parabasalia</taxon>
        <taxon>Trichomonadida</taxon>
        <taxon>Trichomonadidae</taxon>
        <taxon>Trichomonas</taxon>
    </lineage>
</organism>
<comment type="similarity">
    <text evidence="1">Belongs to the STXBP/unc-18/SEC1 family.</text>
</comment>
<accession>A2EPK2</accession>
<dbReference type="VEuPathDB" id="TrichDB:TVAGG3_0600110"/>
<name>A2EPK2_TRIV3</name>
<dbReference type="OrthoDB" id="10262528at2759"/>
<reference evidence="2" key="1">
    <citation type="submission" date="2006-10" db="EMBL/GenBank/DDBJ databases">
        <authorList>
            <person name="Amadeo P."/>
            <person name="Zhao Q."/>
            <person name="Wortman J."/>
            <person name="Fraser-Liggett C."/>
            <person name="Carlton J."/>
        </authorList>
    </citation>
    <scope>NUCLEOTIDE SEQUENCE</scope>
    <source>
        <strain evidence="2">G3</strain>
    </source>
</reference>
<dbReference type="InterPro" id="IPR036045">
    <property type="entry name" value="Sec1-like_sf"/>
</dbReference>
<dbReference type="InParanoid" id="A2EPK2"/>
<evidence type="ECO:0000313" key="2">
    <source>
        <dbReference type="EMBL" id="EAY05431.1"/>
    </source>
</evidence>
<dbReference type="EMBL" id="DS113449">
    <property type="protein sequence ID" value="EAY05431.1"/>
    <property type="molecule type" value="Genomic_DNA"/>
</dbReference>
<dbReference type="SMR" id="A2EPK2"/>
<dbReference type="GO" id="GO:0005773">
    <property type="term" value="C:vacuole"/>
    <property type="evidence" value="ECO:0000318"/>
    <property type="project" value="GO_Central"/>
</dbReference>
<dbReference type="Proteomes" id="UP000001542">
    <property type="component" value="Unassembled WGS sequence"/>
</dbReference>
<dbReference type="KEGG" id="tva:4763297"/>
<dbReference type="RefSeq" id="XP_001317654.1">
    <property type="nucleotide sequence ID" value="XM_001317619.1"/>
</dbReference>
<dbReference type="PANTHER" id="PTHR11679">
    <property type="entry name" value="VESICLE PROTEIN SORTING-ASSOCIATED"/>
    <property type="match status" value="1"/>
</dbReference>
<dbReference type="AlphaFoldDB" id="A2EPK2"/>
<proteinExistence type="inferred from homology"/>
<evidence type="ECO:0000313" key="3">
    <source>
        <dbReference type="Proteomes" id="UP000001542"/>
    </source>
</evidence>
<sequence length="574" mass="65790">MSTNPVHIIKMTSTSFLNFETFRLSSVQIFKAFIEKLVKAKDGKMFVTSPPKLQNYFFQLFNNEDIFTYKTFPTIVNAENPYTVIAITNGDPENLEMICSKFQDCPRLRKALLVIPKFTEHSKIIMENHRLQIVSEASNFHSSQVYVGEFPADFIPIEDDFFLMPSTNCFKNIFINHDTLDLYNSARALAKIQYIYGRIPQVVTVGQQSERIHRLMCGMMDKVELGKAVAPAISSVLIIDRYADLLTPLSIAQPCEQLYNEYFGINYGIIQLGNDLKDLRKLTDNDVIFKDYRYKSLSEAEIYINGIRPQEEEKFKKAKTLSEKKEIFSEFQKKLSQKLDLHVKLFAGLINLMDFRIYNCSSRIPFGMMLRERDTLNYIEKLLANFGDWQTALRLLIIYQLIGYKKGVTKIYNSIQKEILGEFGQKALEGLMNLDILKLISSEPFGWDFSSILTKLNLINKDSNSDIQQAMYMYFPISVSLAKMLADNEIKEVQSLFPESLPHIKMTITGEKPELTTDQMRILVFFTGGVSLGEVAFLKNISHSVFNDKVQFIIGATNTVDGNGLIKEICPFLN</sequence>
<evidence type="ECO:0000256" key="1">
    <source>
        <dbReference type="ARBA" id="ARBA00009884"/>
    </source>
</evidence>
<dbReference type="Gene3D" id="1.25.40.850">
    <property type="match status" value="1"/>
</dbReference>
<gene>
    <name evidence="2" type="ORF">TVAG_197320</name>
</gene>
<dbReference type="Pfam" id="PF00995">
    <property type="entry name" value="Sec1"/>
    <property type="match status" value="1"/>
</dbReference>
<dbReference type="STRING" id="5722.A2EPK2"/>
<protein>
    <submittedName>
        <fullName evidence="2">Sec1 family protein</fullName>
    </submittedName>
</protein>
<dbReference type="GO" id="GO:0033263">
    <property type="term" value="C:CORVET complex"/>
    <property type="evidence" value="ECO:0000318"/>
    <property type="project" value="GO_Central"/>
</dbReference>
<dbReference type="VEuPathDB" id="TrichDB:TVAG_197320"/>
<dbReference type="Gene3D" id="3.40.50.1910">
    <property type="match status" value="2"/>
</dbReference>
<dbReference type="eggNOG" id="KOG1302">
    <property type="taxonomic scope" value="Eukaryota"/>
</dbReference>
<reference evidence="2" key="2">
    <citation type="journal article" date="2007" name="Science">
        <title>Draft genome sequence of the sexually transmitted pathogen Trichomonas vaginalis.</title>
        <authorList>
            <person name="Carlton J.M."/>
            <person name="Hirt R.P."/>
            <person name="Silva J.C."/>
            <person name="Delcher A.L."/>
            <person name="Schatz M."/>
            <person name="Zhao Q."/>
            <person name="Wortman J.R."/>
            <person name="Bidwell S.L."/>
            <person name="Alsmark U.C.M."/>
            <person name="Besteiro S."/>
            <person name="Sicheritz-Ponten T."/>
            <person name="Noel C.J."/>
            <person name="Dacks J.B."/>
            <person name="Foster P.G."/>
            <person name="Simillion C."/>
            <person name="Van de Peer Y."/>
            <person name="Miranda-Saavedra D."/>
            <person name="Barton G.J."/>
            <person name="Westrop G.D."/>
            <person name="Mueller S."/>
            <person name="Dessi D."/>
            <person name="Fiori P.L."/>
            <person name="Ren Q."/>
            <person name="Paulsen I."/>
            <person name="Zhang H."/>
            <person name="Bastida-Corcuera F.D."/>
            <person name="Simoes-Barbosa A."/>
            <person name="Brown M.T."/>
            <person name="Hayes R.D."/>
            <person name="Mukherjee M."/>
            <person name="Okumura C.Y."/>
            <person name="Schneider R."/>
            <person name="Smith A.J."/>
            <person name="Vanacova S."/>
            <person name="Villalvazo M."/>
            <person name="Haas B.J."/>
            <person name="Pertea M."/>
            <person name="Feldblyum T.V."/>
            <person name="Utterback T.R."/>
            <person name="Shu C.L."/>
            <person name="Osoegawa K."/>
            <person name="de Jong P.J."/>
            <person name="Hrdy I."/>
            <person name="Horvathova L."/>
            <person name="Zubacova Z."/>
            <person name="Dolezal P."/>
            <person name="Malik S.B."/>
            <person name="Logsdon J.M. Jr."/>
            <person name="Henze K."/>
            <person name="Gupta A."/>
            <person name="Wang C.C."/>
            <person name="Dunne R.L."/>
            <person name="Upcroft J.A."/>
            <person name="Upcroft P."/>
            <person name="White O."/>
            <person name="Salzberg S.L."/>
            <person name="Tang P."/>
            <person name="Chiu C.-H."/>
            <person name="Lee Y.-S."/>
            <person name="Embley T.M."/>
            <person name="Coombs G.H."/>
            <person name="Mottram J.C."/>
            <person name="Tachezy J."/>
            <person name="Fraser-Liggett C.M."/>
            <person name="Johnson P.J."/>
        </authorList>
    </citation>
    <scope>NUCLEOTIDE SEQUENCE [LARGE SCALE GENOMIC DNA]</scope>
    <source>
        <strain evidence="2">G3</strain>
    </source>
</reference>
<dbReference type="InterPro" id="IPR027482">
    <property type="entry name" value="Sec1-like_dom2"/>
</dbReference>
<dbReference type="InterPro" id="IPR043155">
    <property type="entry name" value="VPS33_dom3b"/>
</dbReference>